<comment type="caution">
    <text evidence="3">The sequence shown here is derived from an EMBL/GenBank/DDBJ whole genome shotgun (WGS) entry which is preliminary data.</text>
</comment>
<evidence type="ECO:0000256" key="2">
    <source>
        <dbReference type="ARBA" id="ARBA00023239"/>
    </source>
</evidence>
<proteinExistence type="inferred from homology"/>
<dbReference type="Gene3D" id="1.10.12.10">
    <property type="entry name" value="Lyase 2-enoyl-coa Hydratase, Chain A, domain 2"/>
    <property type="match status" value="1"/>
</dbReference>
<dbReference type="Gene3D" id="3.90.226.10">
    <property type="entry name" value="2-enoyl-CoA Hydratase, Chain A, domain 1"/>
    <property type="match status" value="1"/>
</dbReference>
<evidence type="ECO:0000313" key="4">
    <source>
        <dbReference type="Proteomes" id="UP001501237"/>
    </source>
</evidence>
<dbReference type="Pfam" id="PF00378">
    <property type="entry name" value="ECH_1"/>
    <property type="match status" value="1"/>
</dbReference>
<dbReference type="InterPro" id="IPR029045">
    <property type="entry name" value="ClpP/crotonase-like_dom_sf"/>
</dbReference>
<dbReference type="PANTHER" id="PTHR11941">
    <property type="entry name" value="ENOYL-COA HYDRATASE-RELATED"/>
    <property type="match status" value="1"/>
</dbReference>
<gene>
    <name evidence="3" type="ORF">GCM10010468_31950</name>
</gene>
<reference evidence="4" key="1">
    <citation type="journal article" date="2019" name="Int. J. Syst. Evol. Microbiol.">
        <title>The Global Catalogue of Microorganisms (GCM) 10K type strain sequencing project: providing services to taxonomists for standard genome sequencing and annotation.</title>
        <authorList>
            <consortium name="The Broad Institute Genomics Platform"/>
            <consortium name="The Broad Institute Genome Sequencing Center for Infectious Disease"/>
            <person name="Wu L."/>
            <person name="Ma J."/>
        </authorList>
    </citation>
    <scope>NUCLEOTIDE SEQUENCE [LARGE SCALE GENOMIC DNA]</scope>
    <source>
        <strain evidence="4">JCM 9377</strain>
    </source>
</reference>
<dbReference type="InterPro" id="IPR014748">
    <property type="entry name" value="Enoyl-CoA_hydra_C"/>
</dbReference>
<sequence length="251" mass="26829">MTLRWDVADGVATVRIDNQAKRNAMNAEMWRALPELLAGFAKDPAVRMLVLTGAGEHFCAGADISELTDINKIGEANLSMAAEDALANFPKPTIAAIRGFCVGGGCQLAAACDLRIAAPDARFAITPAKIGIVYPSSAIARLVGLVGPASAKYLLYTADLVPAEHALRIGFLSEIANNLDERIISLTGTLTSRSQFSLEATKDIVNGLADGTLTRERTRGWLDAEIAGPDAPEGIAAFLERRPPRFTWRRP</sequence>
<accession>A0ABP6QA28</accession>
<dbReference type="Proteomes" id="UP001501237">
    <property type="component" value="Unassembled WGS sequence"/>
</dbReference>
<comment type="similarity">
    <text evidence="1">Belongs to the enoyl-CoA hydratase/isomerase family.</text>
</comment>
<dbReference type="CDD" id="cd06558">
    <property type="entry name" value="crotonase-like"/>
    <property type="match status" value="1"/>
</dbReference>
<keyword evidence="4" id="KW-1185">Reference proteome</keyword>
<dbReference type="PANTHER" id="PTHR11941:SF127">
    <property type="entry name" value="ENOYL-COA HYDRATASE ECHA18 (ENOYL HYDRASE) (UNSATURATED ACYL-COA HYDRATASE) (CROTONASE)-RELATED"/>
    <property type="match status" value="1"/>
</dbReference>
<dbReference type="InterPro" id="IPR001753">
    <property type="entry name" value="Enoyl-CoA_hydra/iso"/>
</dbReference>
<dbReference type="RefSeq" id="WP_344828773.1">
    <property type="nucleotide sequence ID" value="NZ_BAAAUV010000007.1"/>
</dbReference>
<keyword evidence="2" id="KW-0456">Lyase</keyword>
<protein>
    <submittedName>
        <fullName evidence="3">Enoyl-CoA hydratase/isomerase family protein</fullName>
    </submittedName>
</protein>
<evidence type="ECO:0000256" key="1">
    <source>
        <dbReference type="ARBA" id="ARBA00005254"/>
    </source>
</evidence>
<name>A0ABP6QA28_9ACTN</name>
<evidence type="ECO:0000313" key="3">
    <source>
        <dbReference type="EMBL" id="GAA3212546.1"/>
    </source>
</evidence>
<dbReference type="SUPFAM" id="SSF52096">
    <property type="entry name" value="ClpP/crotonase"/>
    <property type="match status" value="1"/>
</dbReference>
<dbReference type="EMBL" id="BAAAUV010000007">
    <property type="protein sequence ID" value="GAA3212546.1"/>
    <property type="molecule type" value="Genomic_DNA"/>
</dbReference>
<organism evidence="3 4">
    <name type="scientific">Actinocorallia longicatena</name>
    <dbReference type="NCBI Taxonomy" id="111803"/>
    <lineage>
        <taxon>Bacteria</taxon>
        <taxon>Bacillati</taxon>
        <taxon>Actinomycetota</taxon>
        <taxon>Actinomycetes</taxon>
        <taxon>Streptosporangiales</taxon>
        <taxon>Thermomonosporaceae</taxon>
        <taxon>Actinocorallia</taxon>
    </lineage>
</organism>